<dbReference type="OMA" id="ERRCNCK"/>
<accession>A0A8I6RN66</accession>
<evidence type="ECO:0000256" key="2">
    <source>
        <dbReference type="ARBA" id="ARBA00005683"/>
    </source>
</evidence>
<reference evidence="10" key="1">
    <citation type="submission" date="2022-01" db="UniProtKB">
        <authorList>
            <consortium name="EnsemblMetazoa"/>
        </authorList>
    </citation>
    <scope>IDENTIFICATION</scope>
</reference>
<dbReference type="Proteomes" id="UP000494040">
    <property type="component" value="Unassembled WGS sequence"/>
</dbReference>
<dbReference type="RefSeq" id="XP_014249594.1">
    <property type="nucleotide sequence ID" value="XM_014394108.2"/>
</dbReference>
<dbReference type="GeneID" id="106666731"/>
<dbReference type="SMART" id="SM00097">
    <property type="entry name" value="WNT1"/>
    <property type="match status" value="1"/>
</dbReference>
<comment type="function">
    <text evidence="8">Ligand for members of the frizzled family of seven transmembrane receptors.</text>
</comment>
<evidence type="ECO:0000256" key="8">
    <source>
        <dbReference type="RuleBase" id="RU003500"/>
    </source>
</evidence>
<dbReference type="GO" id="GO:0005615">
    <property type="term" value="C:extracellular space"/>
    <property type="evidence" value="ECO:0007669"/>
    <property type="project" value="TreeGrafter"/>
</dbReference>
<evidence type="ECO:0000256" key="5">
    <source>
        <dbReference type="ARBA" id="ARBA00022530"/>
    </source>
</evidence>
<comment type="similarity">
    <text evidence="2 8">Belongs to the Wnt family.</text>
</comment>
<organism evidence="10 11">
    <name type="scientific">Cimex lectularius</name>
    <name type="common">Bed bug</name>
    <name type="synonym">Acanthia lectularia</name>
    <dbReference type="NCBI Taxonomy" id="79782"/>
    <lineage>
        <taxon>Eukaryota</taxon>
        <taxon>Metazoa</taxon>
        <taxon>Ecdysozoa</taxon>
        <taxon>Arthropoda</taxon>
        <taxon>Hexapoda</taxon>
        <taxon>Insecta</taxon>
        <taxon>Pterygota</taxon>
        <taxon>Neoptera</taxon>
        <taxon>Paraneoptera</taxon>
        <taxon>Hemiptera</taxon>
        <taxon>Heteroptera</taxon>
        <taxon>Panheteroptera</taxon>
        <taxon>Cimicomorpha</taxon>
        <taxon>Cimicidae</taxon>
        <taxon>Cimex</taxon>
    </lineage>
</organism>
<keyword evidence="5" id="KW-0272">Extracellular matrix</keyword>
<dbReference type="GO" id="GO:0005125">
    <property type="term" value="F:cytokine activity"/>
    <property type="evidence" value="ECO:0007669"/>
    <property type="project" value="TreeGrafter"/>
</dbReference>
<dbReference type="EnsemblMetazoa" id="XM_014394108.2">
    <property type="protein sequence ID" value="XP_014249594.1"/>
    <property type="gene ID" value="LOC106666731"/>
</dbReference>
<dbReference type="GO" id="GO:0045165">
    <property type="term" value="P:cell fate commitment"/>
    <property type="evidence" value="ECO:0007669"/>
    <property type="project" value="TreeGrafter"/>
</dbReference>
<name>A0A8I6RN66_CIMLE</name>
<keyword evidence="11" id="KW-1185">Reference proteome</keyword>
<dbReference type="PANTHER" id="PTHR12027:SF97">
    <property type="entry name" value="PROTEIN WNT-4"/>
    <property type="match status" value="1"/>
</dbReference>
<evidence type="ECO:0000256" key="3">
    <source>
        <dbReference type="ARBA" id="ARBA00022473"/>
    </source>
</evidence>
<evidence type="ECO:0000256" key="7">
    <source>
        <dbReference type="ARBA" id="ARBA00023157"/>
    </source>
</evidence>
<dbReference type="InterPro" id="IPR005817">
    <property type="entry name" value="Wnt"/>
</dbReference>
<dbReference type="GO" id="GO:0005109">
    <property type="term" value="F:frizzled binding"/>
    <property type="evidence" value="ECO:0007669"/>
    <property type="project" value="TreeGrafter"/>
</dbReference>
<keyword evidence="3 8" id="KW-0217">Developmental protein</keyword>
<evidence type="ECO:0000313" key="11">
    <source>
        <dbReference type="Proteomes" id="UP000494040"/>
    </source>
</evidence>
<keyword evidence="4" id="KW-0964">Secreted</keyword>
<evidence type="ECO:0000256" key="1">
    <source>
        <dbReference type="ARBA" id="ARBA00004498"/>
    </source>
</evidence>
<dbReference type="GO" id="GO:0060070">
    <property type="term" value="P:canonical Wnt signaling pathway"/>
    <property type="evidence" value="ECO:0007669"/>
    <property type="project" value="TreeGrafter"/>
</dbReference>
<evidence type="ECO:0000256" key="4">
    <source>
        <dbReference type="ARBA" id="ARBA00022525"/>
    </source>
</evidence>
<keyword evidence="7" id="KW-1015">Disulfide bond</keyword>
<evidence type="ECO:0000256" key="6">
    <source>
        <dbReference type="ARBA" id="ARBA00022687"/>
    </source>
</evidence>
<keyword evidence="6 8" id="KW-0879">Wnt signaling pathway</keyword>
<protein>
    <recommendedName>
        <fullName evidence="8">Protein Wnt</fullName>
    </recommendedName>
</protein>
<dbReference type="PANTHER" id="PTHR12027">
    <property type="entry name" value="WNT RELATED"/>
    <property type="match status" value="1"/>
</dbReference>
<dbReference type="PRINTS" id="PR01349">
    <property type="entry name" value="WNTPROTEIN"/>
</dbReference>
<evidence type="ECO:0000256" key="9">
    <source>
        <dbReference type="SAM" id="SignalP"/>
    </source>
</evidence>
<feature type="chain" id="PRO_5035251545" description="Protein Wnt" evidence="9">
    <location>
        <begin position="16"/>
        <end position="316"/>
    </location>
</feature>
<dbReference type="KEGG" id="clec:106666731"/>
<keyword evidence="9" id="KW-0732">Signal</keyword>
<feature type="signal peptide" evidence="9">
    <location>
        <begin position="1"/>
        <end position="15"/>
    </location>
</feature>
<sequence length="316" mass="36041">MYLLIFLILSSNANSCSVNERGTPSADCLETRQNVKFWKGKSILQRRAERLFWGINHIRQDGVSNEKVLQRATNQVKKACETIFRFEPWNCTIKRETFKKASRETGVLYASLASSIADRIARDCAKGQMNSFCKSCNPDWPNPGCSQLNHACEYVSNFLSLKPQDGHIQHNVLVHNSLLGLKILLASGIKKCKCHGFSGACSSKTCWNVPSPFVVVLAHLKIKYQLAQQWQLSNRIKTPIINKLPNLGYIDPSEDFCKYSKGRACSDVKNCEEVCCGRNYTGRIVKQRKYCDCRWYENYELKCNICLTFDTEFDCI</sequence>
<dbReference type="Pfam" id="PF00110">
    <property type="entry name" value="wnt"/>
    <property type="match status" value="1"/>
</dbReference>
<dbReference type="AlphaFoldDB" id="A0A8I6RN66"/>
<dbReference type="OrthoDB" id="5945655at2759"/>
<dbReference type="GO" id="GO:0030182">
    <property type="term" value="P:neuron differentiation"/>
    <property type="evidence" value="ECO:0007669"/>
    <property type="project" value="TreeGrafter"/>
</dbReference>
<proteinExistence type="inferred from homology"/>
<evidence type="ECO:0000313" key="10">
    <source>
        <dbReference type="EnsemblMetazoa" id="XP_014249594.1"/>
    </source>
</evidence>
<comment type="subcellular location">
    <subcellularLocation>
        <location evidence="1 8">Secreted</location>
        <location evidence="1 8">Extracellular space</location>
        <location evidence="1 8">Extracellular matrix</location>
    </subcellularLocation>
</comment>